<dbReference type="Proteomes" id="UP000182987">
    <property type="component" value="Chromosome"/>
</dbReference>
<dbReference type="KEGG" id="lrz:BJI69_21185"/>
<dbReference type="Pfam" id="PF00011">
    <property type="entry name" value="HSP20"/>
    <property type="match status" value="1"/>
</dbReference>
<protein>
    <submittedName>
        <fullName evidence="3">Heat-shock protein Hsp20</fullName>
    </submittedName>
</protein>
<name>A0A0G9H9Y5_9GAMM</name>
<dbReference type="InterPro" id="IPR002068">
    <property type="entry name" value="A-crystallin/Hsp20_dom"/>
</dbReference>
<dbReference type="PATRIC" id="fig|1440763.5.peg.3685"/>
<accession>A0A0G9H9Y5</accession>
<dbReference type="RefSeq" id="WP_046969100.1">
    <property type="nucleotide sequence ID" value="NZ_CP017480.1"/>
</dbReference>
<evidence type="ECO:0000313" key="3">
    <source>
        <dbReference type="EMBL" id="APG06169.1"/>
    </source>
</evidence>
<dbReference type="CDD" id="cd06464">
    <property type="entry name" value="ACD_sHsps-like"/>
    <property type="match status" value="1"/>
</dbReference>
<dbReference type="PANTHER" id="PTHR11527">
    <property type="entry name" value="HEAT-SHOCK PROTEIN 20 FAMILY MEMBER"/>
    <property type="match status" value="1"/>
</dbReference>
<gene>
    <name evidence="3" type="ORF">BJI69_21185</name>
</gene>
<evidence type="ECO:0000256" key="1">
    <source>
        <dbReference type="PROSITE-ProRule" id="PRU00285"/>
    </source>
</evidence>
<dbReference type="InterPro" id="IPR031107">
    <property type="entry name" value="Small_HSP"/>
</dbReference>
<evidence type="ECO:0000256" key="2">
    <source>
        <dbReference type="RuleBase" id="RU003616"/>
    </source>
</evidence>
<dbReference type="STRING" id="1440763.BJI69_21185"/>
<dbReference type="AlphaFoldDB" id="A0A0G9H9Y5"/>
<proteinExistence type="inferred from homology"/>
<dbReference type="EMBL" id="CP017480">
    <property type="protein sequence ID" value="APG06169.1"/>
    <property type="molecule type" value="Genomic_DNA"/>
</dbReference>
<keyword evidence="4" id="KW-1185">Reference proteome</keyword>
<dbReference type="PROSITE" id="PS01031">
    <property type="entry name" value="SHSP"/>
    <property type="match status" value="1"/>
</dbReference>
<organism evidence="3 4">
    <name type="scientific">Luteibacter rhizovicinus DSM 16549</name>
    <dbReference type="NCBI Taxonomy" id="1440763"/>
    <lineage>
        <taxon>Bacteria</taxon>
        <taxon>Pseudomonadati</taxon>
        <taxon>Pseudomonadota</taxon>
        <taxon>Gammaproteobacteria</taxon>
        <taxon>Lysobacterales</taxon>
        <taxon>Rhodanobacteraceae</taxon>
        <taxon>Luteibacter</taxon>
    </lineage>
</organism>
<dbReference type="Gene3D" id="2.60.40.790">
    <property type="match status" value="1"/>
</dbReference>
<reference evidence="4" key="1">
    <citation type="submission" date="2016-09" db="EMBL/GenBank/DDBJ databases">
        <authorList>
            <person name="Lysoe E."/>
        </authorList>
    </citation>
    <scope>NUCLEOTIDE SEQUENCE [LARGE SCALE GENOMIC DNA]</scope>
    <source>
        <strain evidence="4">LJ96T</strain>
    </source>
</reference>
<dbReference type="SUPFAM" id="SSF49764">
    <property type="entry name" value="HSP20-like chaperones"/>
    <property type="match status" value="1"/>
</dbReference>
<dbReference type="OrthoDB" id="9792695at2"/>
<comment type="similarity">
    <text evidence="1 2">Belongs to the small heat shock protein (HSP20) family.</text>
</comment>
<sequence>MNQLRHVSFRRAPVFGSDVRNVFEQLFGNEIAAPVASTQSAWAPRVDVREEDGRFLILADVPGVNLADIEIQMEKNVLTIKGERKAFASETEGKFSRVERTTGAFTRSFTLPESANAEGITASGAHGVLEIAIPKKAESAPRRIEINAAG</sequence>
<evidence type="ECO:0000313" key="4">
    <source>
        <dbReference type="Proteomes" id="UP000182987"/>
    </source>
</evidence>
<dbReference type="InterPro" id="IPR008978">
    <property type="entry name" value="HSP20-like_chaperone"/>
</dbReference>